<keyword evidence="8" id="KW-1185">Reference proteome</keyword>
<dbReference type="PANTHER" id="PTHR47447">
    <property type="entry name" value="OS03G0856100 PROTEIN"/>
    <property type="match status" value="1"/>
</dbReference>
<feature type="compositionally biased region" description="Acidic residues" evidence="6">
    <location>
        <begin position="893"/>
        <end position="905"/>
    </location>
</feature>
<feature type="compositionally biased region" description="Acidic residues" evidence="6">
    <location>
        <begin position="922"/>
        <end position="939"/>
    </location>
</feature>
<reference evidence="7 8" key="1">
    <citation type="submission" date="2016-03" db="EMBL/GenBank/DDBJ databases">
        <authorList>
            <person name="Ploux O."/>
        </authorList>
    </citation>
    <scope>NUCLEOTIDE SEQUENCE [LARGE SCALE GENOMIC DNA]</scope>
    <source>
        <strain evidence="7 8">UAMH 11012</strain>
    </source>
</reference>
<dbReference type="NCBIfam" id="TIGR00756">
    <property type="entry name" value="PPR"/>
    <property type="match status" value="3"/>
</dbReference>
<comment type="similarity">
    <text evidence="1">Belongs to the CCM1 family.</text>
</comment>
<dbReference type="Gene3D" id="1.25.40.10">
    <property type="entry name" value="Tetratricopeptide repeat domain"/>
    <property type="match status" value="2"/>
</dbReference>
<comment type="function">
    <text evidence="3">Regulates mitochondrial small subunit maturation by controlling 15S rRNA 5'-end processing. Localizes to the 5' precursor of the 15S rRNA in a position that is subsequently occupied by mS47 in the mature yeast mtSSU. Uses structure and sequence-specific RNA recognition, binding to a single-stranded region of the precursor and specifically recognizing bases -6 to -1. The exchange of Ccm1 for mS47 is coupled to the irreversible removal of precursor rRNA that is accompanied by conformational changes of the mitoribosomal proteins uS5m and mS26. These conformational changes signal completion of 5'-end rRNA processing through protection of the mature 5'-end of the 15S rRNA and stabilization of mS47. The removal of the 5' precursor together with the dissociation of Ccm1 may be catalyzed by the 5'-3' exoribonuclease Pet127. Involved in the specific removal of group I introns in mitochondrial encoded transcripts.</text>
</comment>
<dbReference type="PROSITE" id="PS51375">
    <property type="entry name" value="PPR"/>
    <property type="match status" value="3"/>
</dbReference>
<dbReference type="OrthoDB" id="185373at2759"/>
<evidence type="ECO:0008006" key="9">
    <source>
        <dbReference type="Google" id="ProtNLM"/>
    </source>
</evidence>
<evidence type="ECO:0000313" key="7">
    <source>
        <dbReference type="EMBL" id="CZR60368.1"/>
    </source>
</evidence>
<evidence type="ECO:0000256" key="1">
    <source>
        <dbReference type="ARBA" id="ARBA00006192"/>
    </source>
</evidence>
<feature type="repeat" description="PPR" evidence="5">
    <location>
        <begin position="813"/>
        <end position="847"/>
    </location>
</feature>
<dbReference type="InterPro" id="IPR011990">
    <property type="entry name" value="TPR-like_helical_dom_sf"/>
</dbReference>
<dbReference type="Proteomes" id="UP000184330">
    <property type="component" value="Unassembled WGS sequence"/>
</dbReference>
<feature type="repeat" description="PPR" evidence="5">
    <location>
        <begin position="778"/>
        <end position="812"/>
    </location>
</feature>
<dbReference type="EMBL" id="FJOG01000016">
    <property type="protein sequence ID" value="CZR60368.1"/>
    <property type="molecule type" value="Genomic_DNA"/>
</dbReference>
<dbReference type="InterPro" id="IPR002885">
    <property type="entry name" value="PPR_rpt"/>
</dbReference>
<feature type="compositionally biased region" description="Basic and acidic residues" evidence="6">
    <location>
        <begin position="906"/>
        <end position="921"/>
    </location>
</feature>
<proteinExistence type="inferred from homology"/>
<comment type="subunit">
    <text evidence="4">Binds to mitochondrial small subunit 15S rRNA.</text>
</comment>
<evidence type="ECO:0000313" key="8">
    <source>
        <dbReference type="Proteomes" id="UP000184330"/>
    </source>
</evidence>
<dbReference type="Pfam" id="PF13041">
    <property type="entry name" value="PPR_2"/>
    <property type="match status" value="2"/>
</dbReference>
<evidence type="ECO:0000256" key="2">
    <source>
        <dbReference type="ARBA" id="ARBA00022737"/>
    </source>
</evidence>
<dbReference type="Pfam" id="PF01535">
    <property type="entry name" value="PPR"/>
    <property type="match status" value="1"/>
</dbReference>
<feature type="region of interest" description="Disordered" evidence="6">
    <location>
        <begin position="877"/>
        <end position="952"/>
    </location>
</feature>
<evidence type="ECO:0000256" key="5">
    <source>
        <dbReference type="PROSITE-ProRule" id="PRU00708"/>
    </source>
</evidence>
<keyword evidence="2" id="KW-0677">Repeat</keyword>
<dbReference type="PANTHER" id="PTHR47447:SF17">
    <property type="entry name" value="OS12G0638900 PROTEIN"/>
    <property type="match status" value="1"/>
</dbReference>
<dbReference type="AlphaFoldDB" id="A0A1L7X5Q4"/>
<protein>
    <recommendedName>
        <fullName evidence="9">Pentatricopeptide repeat protein</fullName>
    </recommendedName>
</protein>
<evidence type="ECO:0000256" key="4">
    <source>
        <dbReference type="ARBA" id="ARBA00044511"/>
    </source>
</evidence>
<dbReference type="STRING" id="576137.A0A1L7X5Q4"/>
<gene>
    <name evidence="7" type="ORF">PAC_10264</name>
</gene>
<accession>A0A1L7X5Q4</accession>
<organism evidence="7 8">
    <name type="scientific">Phialocephala subalpina</name>
    <dbReference type="NCBI Taxonomy" id="576137"/>
    <lineage>
        <taxon>Eukaryota</taxon>
        <taxon>Fungi</taxon>
        <taxon>Dikarya</taxon>
        <taxon>Ascomycota</taxon>
        <taxon>Pezizomycotina</taxon>
        <taxon>Leotiomycetes</taxon>
        <taxon>Helotiales</taxon>
        <taxon>Mollisiaceae</taxon>
        <taxon>Phialocephala</taxon>
        <taxon>Phialocephala fortinii species complex</taxon>
    </lineage>
</organism>
<feature type="repeat" description="PPR" evidence="5">
    <location>
        <begin position="486"/>
        <end position="520"/>
    </location>
</feature>
<evidence type="ECO:0000256" key="6">
    <source>
        <dbReference type="SAM" id="MobiDB-lite"/>
    </source>
</evidence>
<feature type="compositionally biased region" description="Low complexity" evidence="6">
    <location>
        <begin position="877"/>
        <end position="888"/>
    </location>
</feature>
<sequence length="952" mass="110238">MPPRLELLKKRWSTFDLPILPFLAPRVFKPWPFEVRRTHWQGQQVKKRPRIAGNVDGFRPRYQTPEYGQLSKHEEPQSIQTRDDLGEVLVEVQPPEPVEVSPVEREPDKANLALLKHRESEGEEFLRKYEEIWCTPIEDQPKEPPEDPGPVRRLRSRNLLPKGHKHLEPLWIRARRHWMADRKWQRADARRNILTRVHTQVTLRYRIPEVRPRYISLPLRIRYKFPWTYAEWNRRFAVLNLRYEKFMKGRELPREVLYHALRPKAPLPEAIQKALSDKMSSVIFRQIWDDLDKRMRSNIWPGLMITALEHHPDQALDVLEATFKAPYPPAFAVSNCLEYLVSHEFRGPASLIPKDIIRFVNRIRVLLYLGAQRRVCLPQDSILLLVSRLRAPETRRLWVTLRQINHPLHENTLLQFASHLAKGDSRSVTTALEALQQMRDKDVRLDTPKALSVLSTMLERSDRDTDAQQLDSTILSFMADSGVPPNIITYNILLQNALRDGDFETGWNIYETMIQNGIEPDAFTYSSLLNDAKLRMNPEAIKRVISLVKEKGIRNHHIVTDVLHAIFLLHNDREQRSTQHALHFERRSKPAFDNMLQVYCEYFHTQPLFRLIPSFGDRFPKLLEAVKSSQNSAQLLHPPSPTLVVMLTAYLSDLQRSTGVKTFYDHFNQLLISGNPIAVDLSKQPYIWSVMIMNFSRFGDRLADCPELVGRMLANVKKPLISAEDANSNDSRLSPYQPEFSTQMASHSNDLETPPVAILDSEATSQDTPYPHSFPAPNVYTWSILLKIFMDHQQPLAAEQVLKMMKERNVEPNIVTWNTLIVGYSKMQDTLSAVDALRRMENAGIKPDDITMKALSKMQDKRTMIAAMEMNERLRAQDTNQQAEQQAQSFSGDSEDAFGSDDLIEQWERADQSLEPDRGNDQEWETDGEGEEAWYDADEDGKLVDEESGGLY</sequence>
<evidence type="ECO:0000256" key="3">
    <source>
        <dbReference type="ARBA" id="ARBA00044493"/>
    </source>
</evidence>
<name>A0A1L7X5Q4_9HELO</name>